<keyword evidence="3" id="KW-1185">Reference proteome</keyword>
<dbReference type="EMBL" id="AFNH02000350">
    <property type="protein sequence ID" value="EZG76055.1"/>
    <property type="molecule type" value="Genomic_DNA"/>
</dbReference>
<name>A0A023B9Y8_GRENI</name>
<sequence>MLGHAGSRKHGQEGALILGSCFHLESLSAGVSSEFDGGCIRVSRSSVGERMFEVKLKSVGAKPLGQGLRLICSIGEADSSDPKQFTDLNWVARRARTLKVVTEDGNPPDISDPMLKEVFRNIVFVSCREVGLYPHQVGVPLVMSVMREIFQNYLDSFTVKAFLDEYKQDIQQHDQWQTTSRKLHQLARDHVLNRQPENETWSNDIDSDTDSDADSDTDSDDFMILEKCTTAQEKTWLTIPTAVNNIIRPVTDIIGATWRWIHQDTEVSDDDNF</sequence>
<protein>
    <submittedName>
        <fullName evidence="2">Uncharacterized protein</fullName>
    </submittedName>
</protein>
<evidence type="ECO:0000256" key="1">
    <source>
        <dbReference type="SAM" id="MobiDB-lite"/>
    </source>
</evidence>
<dbReference type="GeneID" id="22911711"/>
<dbReference type="AlphaFoldDB" id="A0A023B9Y8"/>
<dbReference type="RefSeq" id="XP_011129589.1">
    <property type="nucleotide sequence ID" value="XM_011131287.1"/>
</dbReference>
<gene>
    <name evidence="2" type="ORF">GNI_045650</name>
</gene>
<comment type="caution">
    <text evidence="2">The sequence shown here is derived from an EMBL/GenBank/DDBJ whole genome shotgun (WGS) entry which is preliminary data.</text>
</comment>
<evidence type="ECO:0000313" key="2">
    <source>
        <dbReference type="EMBL" id="EZG76055.1"/>
    </source>
</evidence>
<evidence type="ECO:0000313" key="3">
    <source>
        <dbReference type="Proteomes" id="UP000019763"/>
    </source>
</evidence>
<dbReference type="VEuPathDB" id="CryptoDB:GNI_045650"/>
<accession>A0A023B9Y8</accession>
<feature type="compositionally biased region" description="Acidic residues" evidence="1">
    <location>
        <begin position="205"/>
        <end position="218"/>
    </location>
</feature>
<proteinExistence type="predicted"/>
<reference evidence="2" key="1">
    <citation type="submission" date="2013-12" db="EMBL/GenBank/DDBJ databases">
        <authorList>
            <person name="Omoto C.K."/>
            <person name="Sibley D."/>
            <person name="Venepally P."/>
            <person name="Hadjithomas M."/>
            <person name="Karamycheva S."/>
            <person name="Brunk B."/>
            <person name="Roos D."/>
            <person name="Caler E."/>
            <person name="Lorenzi H."/>
        </authorList>
    </citation>
    <scope>NUCLEOTIDE SEQUENCE</scope>
</reference>
<dbReference type="Proteomes" id="UP000019763">
    <property type="component" value="Unassembled WGS sequence"/>
</dbReference>
<feature type="region of interest" description="Disordered" evidence="1">
    <location>
        <begin position="193"/>
        <end position="218"/>
    </location>
</feature>
<organism evidence="2 3">
    <name type="scientific">Gregarina niphandrodes</name>
    <name type="common">Septate eugregarine</name>
    <dbReference type="NCBI Taxonomy" id="110365"/>
    <lineage>
        <taxon>Eukaryota</taxon>
        <taxon>Sar</taxon>
        <taxon>Alveolata</taxon>
        <taxon>Apicomplexa</taxon>
        <taxon>Conoidasida</taxon>
        <taxon>Gregarinasina</taxon>
        <taxon>Eugregarinorida</taxon>
        <taxon>Gregarinidae</taxon>
        <taxon>Gregarina</taxon>
    </lineage>
</organism>